<sequence>MLRSATTDYGSLLRATVSAIDKFDPNRLTVDGYLDDHCEEVKRAKNEVEEKFVRQCVYGCVRYQKFLRIFVTALLEFRPAVTQRGEQTLYMVLAYLIFLRLREVTVPELGRFLDTCSPPTMLALLEFAFDRSAVESWVYTEWAKIYDERFIEESILKSIEDLRHECDTLLNAVSRKATGTDAKVDHSLPPIKPRIKHTIPSPFQLTEPKPRQLPVPQETIKPVTSRPVPESLSTISLQKIKEQDEARLLMTKEKTQSKYGEDTVPTLVTAGRAADIDSLRKEMEDKRLAECTFQPSPAKPVPKILPESEVKATSASLLREYSLLTKKQELEHDILRQYLTELRDASEFHDWQNRMYAQDELDEKLRLERRKLEMHLAREQAAEASVAHHRRNNVMANIQKETVREKLEETEREIEEALERKRDLVSGVQSERDNPREAERRVIESKAMEAERVREEKAKEFERKRLEDEYEMERRRDIIMQIRALERVSVVKTLPYDPSEIPHHGLLEEMSLAELKERLKLAKEADEAERENRRAHNLEQKRIKHESLLAKAEQLSAVRQQARIEAEERHRKEAQMKAEETALMQELHEKAVVEVTEKIAEKKRQRLEEERRLQEELREITKKRAALAESAKLLTRKRHEELHKGRKREASHRQKTVLNDKSKEMKVLARSKAIREANVARSQAETEELRKKYDAAMEQARAEDDYRRSVRRRAVKEAHAMQRAQDGALSRLMAEAKPYTAKANSRSIENARSLAFQPRKHAHGC</sequence>
<feature type="coiled-coil region" evidence="1">
    <location>
        <begin position="393"/>
        <end position="427"/>
    </location>
</feature>
<gene>
    <name evidence="3" type="ORF">FOZ62_029801</name>
</gene>
<feature type="region of interest" description="Disordered" evidence="2">
    <location>
        <begin position="740"/>
        <end position="765"/>
    </location>
</feature>
<name>A0A7J6QV41_PEROL</name>
<evidence type="ECO:0000256" key="2">
    <source>
        <dbReference type="SAM" id="MobiDB-lite"/>
    </source>
</evidence>
<evidence type="ECO:0000256" key="1">
    <source>
        <dbReference type="SAM" id="Coils"/>
    </source>
</evidence>
<dbReference type="PANTHER" id="PTHR34649">
    <property type="entry name" value="CILIA- AND FLAGELLA-ASSOCIATED PROTEIN 99"/>
    <property type="match status" value="1"/>
</dbReference>
<dbReference type="PANTHER" id="PTHR34649:SF1">
    <property type="entry name" value="CILIA- AND FLAGELLA-ASSOCIATED PROTEIN 99"/>
    <property type="match status" value="1"/>
</dbReference>
<reference evidence="3 4" key="1">
    <citation type="submission" date="2020-04" db="EMBL/GenBank/DDBJ databases">
        <title>Perkinsus olseni comparative genomics.</title>
        <authorList>
            <person name="Bogema D.R."/>
        </authorList>
    </citation>
    <scope>NUCLEOTIDE SEQUENCE [LARGE SCALE GENOMIC DNA]</scope>
    <source>
        <strain evidence="3">ATCC PRA-205</strain>
    </source>
</reference>
<comment type="caution">
    <text evidence="3">The sequence shown here is derived from an EMBL/GenBank/DDBJ whole genome shotgun (WGS) entry which is preliminary data.</text>
</comment>
<dbReference type="InterPro" id="IPR039341">
    <property type="entry name" value="CFAP99"/>
</dbReference>
<feature type="coiled-coil region" evidence="1">
    <location>
        <begin position="512"/>
        <end position="630"/>
    </location>
</feature>
<protein>
    <submittedName>
        <fullName evidence="3">Uncharacterized protein</fullName>
    </submittedName>
</protein>
<evidence type="ECO:0000313" key="3">
    <source>
        <dbReference type="EMBL" id="KAF4712489.1"/>
    </source>
</evidence>
<organism evidence="3 4">
    <name type="scientific">Perkinsus olseni</name>
    <name type="common">Perkinsus atlanticus</name>
    <dbReference type="NCBI Taxonomy" id="32597"/>
    <lineage>
        <taxon>Eukaryota</taxon>
        <taxon>Sar</taxon>
        <taxon>Alveolata</taxon>
        <taxon>Perkinsozoa</taxon>
        <taxon>Perkinsea</taxon>
        <taxon>Perkinsida</taxon>
        <taxon>Perkinsidae</taxon>
        <taxon>Perkinsus</taxon>
    </lineage>
</organism>
<dbReference type="AlphaFoldDB" id="A0A7J6QV41"/>
<accession>A0A7J6QV41</accession>
<proteinExistence type="predicted"/>
<dbReference type="EMBL" id="JABANM010026743">
    <property type="protein sequence ID" value="KAF4712489.1"/>
    <property type="molecule type" value="Genomic_DNA"/>
</dbReference>
<keyword evidence="1" id="KW-0175">Coiled coil</keyword>
<dbReference type="Proteomes" id="UP000574390">
    <property type="component" value="Unassembled WGS sequence"/>
</dbReference>
<evidence type="ECO:0000313" key="4">
    <source>
        <dbReference type="Proteomes" id="UP000574390"/>
    </source>
</evidence>